<dbReference type="EC" id="3.6.4.12" evidence="8"/>
<keyword evidence="4 5" id="KW-0067">ATP-binding</keyword>
<accession>A0ABX7TQH4</accession>
<dbReference type="PROSITE" id="PS51198">
    <property type="entry name" value="UVRD_HELICASE_ATP_BIND"/>
    <property type="match status" value="1"/>
</dbReference>
<dbReference type="Proteomes" id="UP000663908">
    <property type="component" value="Chromosome"/>
</dbReference>
<feature type="compositionally biased region" description="Polar residues" evidence="6">
    <location>
        <begin position="1"/>
        <end position="10"/>
    </location>
</feature>
<dbReference type="RefSeq" id="WP_208032518.1">
    <property type="nucleotide sequence ID" value="NZ_CP071839.1"/>
</dbReference>
<keyword evidence="3 5" id="KW-0347">Helicase</keyword>
<reference evidence="8 9" key="1">
    <citation type="submission" date="2021-03" db="EMBL/GenBank/DDBJ databases">
        <title>Complete genome sequence of Streptomyces cyanogenus S136, producer of anticancer angucycline landomycin A.</title>
        <authorList>
            <person name="Hrab P."/>
            <person name="Ruckert C."/>
            <person name="Busche T."/>
            <person name="Ostash I."/>
            <person name="Kalinowski J."/>
            <person name="Fedorenko V."/>
            <person name="Yushchuk O."/>
            <person name="Ostash B."/>
        </authorList>
    </citation>
    <scope>NUCLEOTIDE SEQUENCE [LARGE SCALE GENOMIC DNA]</scope>
    <source>
        <strain evidence="8 9">S136</strain>
    </source>
</reference>
<name>A0ABX7TQH4_STRCY</name>
<feature type="region of interest" description="Disordered" evidence="6">
    <location>
        <begin position="1"/>
        <end position="20"/>
    </location>
</feature>
<evidence type="ECO:0000256" key="2">
    <source>
        <dbReference type="ARBA" id="ARBA00022801"/>
    </source>
</evidence>
<dbReference type="PANTHER" id="PTHR11070:SF45">
    <property type="entry name" value="DNA 3'-5' HELICASE"/>
    <property type="match status" value="1"/>
</dbReference>
<evidence type="ECO:0000256" key="6">
    <source>
        <dbReference type="SAM" id="MobiDB-lite"/>
    </source>
</evidence>
<dbReference type="PANTHER" id="PTHR11070">
    <property type="entry name" value="UVRD / RECB / PCRA DNA HELICASE FAMILY MEMBER"/>
    <property type="match status" value="1"/>
</dbReference>
<dbReference type="GO" id="GO:0016787">
    <property type="term" value="F:hydrolase activity"/>
    <property type="evidence" value="ECO:0007669"/>
    <property type="project" value="UniProtKB-KW"/>
</dbReference>
<dbReference type="EMBL" id="CP071839">
    <property type="protein sequence ID" value="QTD98846.1"/>
    <property type="molecule type" value="Genomic_DNA"/>
</dbReference>
<evidence type="ECO:0000313" key="9">
    <source>
        <dbReference type="Proteomes" id="UP000663908"/>
    </source>
</evidence>
<dbReference type="Gene3D" id="3.40.50.300">
    <property type="entry name" value="P-loop containing nucleotide triphosphate hydrolases"/>
    <property type="match status" value="3"/>
</dbReference>
<organism evidence="8 9">
    <name type="scientific">Streptomyces cyanogenus</name>
    <dbReference type="NCBI Taxonomy" id="80860"/>
    <lineage>
        <taxon>Bacteria</taxon>
        <taxon>Bacillati</taxon>
        <taxon>Actinomycetota</taxon>
        <taxon>Actinomycetes</taxon>
        <taxon>Kitasatosporales</taxon>
        <taxon>Streptomycetaceae</taxon>
        <taxon>Streptomyces</taxon>
    </lineage>
</organism>
<dbReference type="Pfam" id="PF13538">
    <property type="entry name" value="UvrD_C_2"/>
    <property type="match status" value="1"/>
</dbReference>
<keyword evidence="1 5" id="KW-0547">Nucleotide-binding</keyword>
<evidence type="ECO:0000259" key="7">
    <source>
        <dbReference type="PROSITE" id="PS51198"/>
    </source>
</evidence>
<feature type="binding site" evidence="5">
    <location>
        <begin position="251"/>
        <end position="258"/>
    </location>
    <ligand>
        <name>ATP</name>
        <dbReference type="ChEBI" id="CHEBI:30616"/>
    </ligand>
</feature>
<evidence type="ECO:0000256" key="1">
    <source>
        <dbReference type="ARBA" id="ARBA00022741"/>
    </source>
</evidence>
<dbReference type="InterPro" id="IPR014016">
    <property type="entry name" value="UvrD-like_ATP-bd"/>
</dbReference>
<keyword evidence="9" id="KW-1185">Reference proteome</keyword>
<evidence type="ECO:0000256" key="4">
    <source>
        <dbReference type="ARBA" id="ARBA00022840"/>
    </source>
</evidence>
<dbReference type="InterPro" id="IPR027417">
    <property type="entry name" value="P-loop_NTPase"/>
</dbReference>
<keyword evidence="2 5" id="KW-0378">Hydrolase</keyword>
<evidence type="ECO:0000256" key="5">
    <source>
        <dbReference type="PROSITE-ProRule" id="PRU00560"/>
    </source>
</evidence>
<evidence type="ECO:0000256" key="3">
    <source>
        <dbReference type="ARBA" id="ARBA00022806"/>
    </source>
</evidence>
<sequence length="785" mass="85994">MAAQVQQSAVGSVHDAHDSVRDREISVEQEHLDRVYRRLEEKIHEAEFLMHDAAKRGQVGTPGALAERDAQVFRAGVHLNRLNNEFEDFLFGRIDLLHGKDGRKGPDGAYTAVEPAEGAVRPDNTADIAETLHIGRIGVLDEDYSPLVIDWRAPAAAPFYRATPVDPGRVVRRRVIRSKGRRVLGVEDDLMRPELTAFLDGRELPVIGDGALMAALGQARSHTMRDIVSSIQAEQDLVIRAPAASVTYVEGGPGTGKTAVALHRAAYLLYQDRRRYAGGILIVSPTPLLVAYTEGVLPSLGEEGQVAIRAIGSLVDGAEATLYDSPAVARAKGSYRMLKVLRKAARGALELGPAAAEGDTVTGPPARLRVVAFGRRIELEADELERIRRTALGGTAPVNLLRPRARKLLLDALWAKSGGAARHTDPELAAELRSSFDEDVTGEDSFLAFLDAWWPELTPRAVLAAMADERRLGRWARRILNPGEVRRVARSLRRDGHSVHDIAMLDELQAILGAPARPRKKRELDPLDQLTGLEELMPVREETQRERAERLAQERTEYAHVIVDEAQDLTPMQWRMVGRRGRHATWTVVGDPAQSSWSDPDEAAEARDEALGTRPRRRFQLTVNYRNPAEIAELAAKVLALAMPGSEAPSAVRSTGVEPRFVRTNAEHGAVLRDSLERTVRAEAERLLDLVDGTVGVVVAMNRREEARRWLAGLGDRVVALGSLEAKGLEYDATVVVSPAEIADESPAGLRVLYVALTRATQQLTVVSGERDEPDAAGVPDLLRD</sequence>
<feature type="domain" description="UvrD-like helicase ATP-binding" evidence="7">
    <location>
        <begin position="230"/>
        <end position="628"/>
    </location>
</feature>
<dbReference type="SUPFAM" id="SSF52540">
    <property type="entry name" value="P-loop containing nucleoside triphosphate hydrolases"/>
    <property type="match status" value="1"/>
</dbReference>
<dbReference type="GO" id="GO:0003678">
    <property type="term" value="F:DNA helicase activity"/>
    <property type="evidence" value="ECO:0007669"/>
    <property type="project" value="UniProtKB-EC"/>
</dbReference>
<evidence type="ECO:0000313" key="8">
    <source>
        <dbReference type="EMBL" id="QTD98846.1"/>
    </source>
</evidence>
<dbReference type="InterPro" id="IPR027785">
    <property type="entry name" value="UvrD-like_helicase_C"/>
</dbReference>
<protein>
    <submittedName>
        <fullName evidence="8">Helicase IV</fullName>
        <ecNumber evidence="8">3.6.4.12</ecNumber>
    </submittedName>
</protein>
<dbReference type="InterPro" id="IPR000212">
    <property type="entry name" value="DNA_helicase_UvrD/REP"/>
</dbReference>
<dbReference type="Pfam" id="PF13245">
    <property type="entry name" value="AAA_19"/>
    <property type="match status" value="1"/>
</dbReference>
<gene>
    <name evidence="8" type="primary">helD2</name>
    <name evidence="8" type="ORF">S1361_15945</name>
</gene>
<proteinExistence type="predicted"/>